<feature type="transmembrane region" description="Helical" evidence="2">
    <location>
        <begin position="163"/>
        <end position="189"/>
    </location>
</feature>
<feature type="transmembrane region" description="Helical" evidence="2">
    <location>
        <begin position="239"/>
        <end position="259"/>
    </location>
</feature>
<dbReference type="OrthoDB" id="4480814at2759"/>
<comment type="caution">
    <text evidence="3">The sequence shown here is derived from an EMBL/GenBank/DDBJ whole genome shotgun (WGS) entry which is preliminary data.</text>
</comment>
<feature type="transmembrane region" description="Helical" evidence="2">
    <location>
        <begin position="195"/>
        <end position="218"/>
    </location>
</feature>
<keyword evidence="2" id="KW-0812">Transmembrane</keyword>
<dbReference type="Proteomes" id="UP000068243">
    <property type="component" value="Unassembled WGS sequence"/>
</dbReference>
<dbReference type="VEuPathDB" id="FungiDB:M747DRAFT_268419"/>
<name>A0A117DY26_ASPNG</name>
<evidence type="ECO:0000256" key="1">
    <source>
        <dbReference type="SAM" id="MobiDB-lite"/>
    </source>
</evidence>
<dbReference type="PROSITE" id="PS51257">
    <property type="entry name" value="PROKAR_LIPOPROTEIN"/>
    <property type="match status" value="1"/>
</dbReference>
<feature type="region of interest" description="Disordered" evidence="1">
    <location>
        <begin position="310"/>
        <end position="331"/>
    </location>
</feature>
<gene>
    <name evidence="3" type="ORF">ABL_02843</name>
</gene>
<dbReference type="VEuPathDB" id="FungiDB:ATCC64974_49570"/>
<dbReference type="PaxDb" id="5061-CADANGAP00006048"/>
<evidence type="ECO:0000256" key="2">
    <source>
        <dbReference type="SAM" id="Phobius"/>
    </source>
</evidence>
<evidence type="ECO:0000313" key="3">
    <source>
        <dbReference type="EMBL" id="GAQ38898.1"/>
    </source>
</evidence>
<proteinExistence type="predicted"/>
<dbReference type="VEuPathDB" id="FungiDB:An07g08960"/>
<protein>
    <submittedName>
        <fullName evidence="3">Integral membrane protein</fullName>
    </submittedName>
</protein>
<dbReference type="GO" id="GO:0005886">
    <property type="term" value="C:plasma membrane"/>
    <property type="evidence" value="ECO:0007669"/>
    <property type="project" value="InterPro"/>
</dbReference>
<keyword evidence="2" id="KW-0472">Membrane</keyword>
<feature type="transmembrane region" description="Helical" evidence="2">
    <location>
        <begin position="12"/>
        <end position="31"/>
    </location>
</feature>
<dbReference type="InterPro" id="IPR052413">
    <property type="entry name" value="SUR7_domain"/>
</dbReference>
<reference evidence="4" key="1">
    <citation type="journal article" date="2016" name="Genome Announc.">
        <title>Draft genome sequence of Aspergillus niger strain An76.</title>
        <authorList>
            <person name="Gong W."/>
            <person name="Cheng Z."/>
            <person name="Zhang H."/>
            <person name="Liu L."/>
            <person name="Gao P."/>
            <person name="Wang L."/>
        </authorList>
    </citation>
    <scope>NUCLEOTIDE SEQUENCE [LARGE SCALE GENOMIC DNA]</scope>
    <source>
        <strain evidence="4">An76</strain>
    </source>
</reference>
<dbReference type="GO" id="GO:0031505">
    <property type="term" value="P:fungal-type cell wall organization"/>
    <property type="evidence" value="ECO:0007669"/>
    <property type="project" value="TreeGrafter"/>
</dbReference>
<dbReference type="Pfam" id="PF06687">
    <property type="entry name" value="SUR7"/>
    <property type="match status" value="1"/>
</dbReference>
<dbReference type="PANTHER" id="PTHR28019:SF3">
    <property type="entry name" value="INTEGRAL MEMBRANE PROTEIN (AFU_ORTHOLOGUE AFUA_6G07470)"/>
    <property type="match status" value="1"/>
</dbReference>
<dbReference type="EMBL" id="BCMY01000004">
    <property type="protein sequence ID" value="GAQ38898.1"/>
    <property type="molecule type" value="Genomic_DNA"/>
</dbReference>
<dbReference type="InterPro" id="IPR009571">
    <property type="entry name" value="SUR7/Rim9-like_fungi"/>
</dbReference>
<keyword evidence="2" id="KW-1133">Transmembrane helix</keyword>
<dbReference type="OMA" id="MNWAFVI"/>
<sequence>MGKGGRIVCIFTPYVLTIASLICIIMVGLGCTKSSSSTLNDLYFFRANLKNITSEASSTASTVSSVVSDLTGVSDGDLSAALEEIEEQYNIEDFYAIGLWGYCEGNITSNNSYQTSNCSKPEAEFWFNPMEVWNLEETGLENALPSNVKSALNTYKAVSKWMFIAYVIAFALTIVELVVGVFAICSRWGSCVTSLVSAVAFLFTAAASVTSTAMFAVLKGVFKSDLEQYGIKGQMGKNIYVATWLAVAFSLGATLFWIISSCCCSGRSPYNHRNRNRAVMAEKTPYTYEALGPHGQTQPIPYTNTSYPPPPPIHNNQTTGRTNAYEPFRHA</sequence>
<dbReference type="AlphaFoldDB" id="A0A117DY26"/>
<dbReference type="VEuPathDB" id="FungiDB:ASPNIDRAFT2_1164596"/>
<accession>A0A117DY26</accession>
<organism evidence="3 4">
    <name type="scientific">Aspergillus niger</name>
    <dbReference type="NCBI Taxonomy" id="5061"/>
    <lineage>
        <taxon>Eukaryota</taxon>
        <taxon>Fungi</taxon>
        <taxon>Dikarya</taxon>
        <taxon>Ascomycota</taxon>
        <taxon>Pezizomycotina</taxon>
        <taxon>Eurotiomycetes</taxon>
        <taxon>Eurotiomycetidae</taxon>
        <taxon>Eurotiales</taxon>
        <taxon>Aspergillaceae</taxon>
        <taxon>Aspergillus</taxon>
        <taxon>Aspergillus subgen. Circumdati</taxon>
    </lineage>
</organism>
<dbReference type="PANTHER" id="PTHR28019">
    <property type="entry name" value="CELL MEMBRANE PROTEIN YLR413W-RELATED"/>
    <property type="match status" value="1"/>
</dbReference>
<dbReference type="GO" id="GO:0051285">
    <property type="term" value="C:cell cortex of cell tip"/>
    <property type="evidence" value="ECO:0007669"/>
    <property type="project" value="TreeGrafter"/>
</dbReference>
<evidence type="ECO:0000313" key="4">
    <source>
        <dbReference type="Proteomes" id="UP000068243"/>
    </source>
</evidence>